<keyword evidence="4" id="KW-1185">Reference proteome</keyword>
<name>A0A7J0GEQ6_9ERIC</name>
<feature type="region of interest" description="Disordered" evidence="2">
    <location>
        <begin position="1"/>
        <end position="30"/>
    </location>
</feature>
<feature type="region of interest" description="Disordered" evidence="2">
    <location>
        <begin position="336"/>
        <end position="369"/>
    </location>
</feature>
<feature type="compositionally biased region" description="Basic and acidic residues" evidence="2">
    <location>
        <begin position="358"/>
        <end position="369"/>
    </location>
</feature>
<keyword evidence="1" id="KW-0175">Coiled coil</keyword>
<evidence type="ECO:0000256" key="2">
    <source>
        <dbReference type="SAM" id="MobiDB-lite"/>
    </source>
</evidence>
<dbReference type="OrthoDB" id="687305at2759"/>
<protein>
    <submittedName>
        <fullName evidence="3">Uncharacterized protein</fullName>
    </submittedName>
</protein>
<organism evidence="3 4">
    <name type="scientific">Actinidia rufa</name>
    <dbReference type="NCBI Taxonomy" id="165716"/>
    <lineage>
        <taxon>Eukaryota</taxon>
        <taxon>Viridiplantae</taxon>
        <taxon>Streptophyta</taxon>
        <taxon>Embryophyta</taxon>
        <taxon>Tracheophyta</taxon>
        <taxon>Spermatophyta</taxon>
        <taxon>Magnoliopsida</taxon>
        <taxon>eudicotyledons</taxon>
        <taxon>Gunneridae</taxon>
        <taxon>Pentapetalae</taxon>
        <taxon>asterids</taxon>
        <taxon>Ericales</taxon>
        <taxon>Actinidiaceae</taxon>
        <taxon>Actinidia</taxon>
    </lineage>
</organism>
<proteinExistence type="predicted"/>
<gene>
    <name evidence="3" type="ORF">Acr_20g0010820</name>
</gene>
<dbReference type="AlphaFoldDB" id="A0A7J0GEQ6"/>
<comment type="caution">
    <text evidence="3">The sequence shown here is derived from an EMBL/GenBank/DDBJ whole genome shotgun (WGS) entry which is preliminary data.</text>
</comment>
<evidence type="ECO:0000256" key="1">
    <source>
        <dbReference type="SAM" id="Coils"/>
    </source>
</evidence>
<evidence type="ECO:0000313" key="3">
    <source>
        <dbReference type="EMBL" id="GFZ09274.1"/>
    </source>
</evidence>
<accession>A0A7J0GEQ6</accession>
<evidence type="ECO:0000313" key="4">
    <source>
        <dbReference type="Proteomes" id="UP000585474"/>
    </source>
</evidence>
<feature type="coiled-coil region" evidence="1">
    <location>
        <begin position="456"/>
        <end position="490"/>
    </location>
</feature>
<feature type="region of interest" description="Disordered" evidence="2">
    <location>
        <begin position="544"/>
        <end position="564"/>
    </location>
</feature>
<dbReference type="Proteomes" id="UP000585474">
    <property type="component" value="Unassembled WGS sequence"/>
</dbReference>
<reference evidence="3 4" key="1">
    <citation type="submission" date="2019-07" db="EMBL/GenBank/DDBJ databases">
        <title>De Novo Assembly of kiwifruit Actinidia rufa.</title>
        <authorList>
            <person name="Sugita-Konishi S."/>
            <person name="Sato K."/>
            <person name="Mori E."/>
            <person name="Abe Y."/>
            <person name="Kisaki G."/>
            <person name="Hamano K."/>
            <person name="Suezawa K."/>
            <person name="Otani M."/>
            <person name="Fukuda T."/>
            <person name="Manabe T."/>
            <person name="Gomi K."/>
            <person name="Tabuchi M."/>
            <person name="Akimitsu K."/>
            <person name="Kataoka I."/>
        </authorList>
    </citation>
    <scope>NUCLEOTIDE SEQUENCE [LARGE SCALE GENOMIC DNA]</scope>
    <source>
        <strain evidence="4">cv. Fuchu</strain>
    </source>
</reference>
<sequence>MADEVTQLPSSPTEDPPSPEGRPSADPPLIDRETNIMTQSELNCLRESCSFPSSIQIRLPKANETIASTRPGEVAFYEAAFHAGLHLPIRLIIRRIMYFYNICPVQLVPNAWRSLVWVVVLWRVHKFSLSLNEFRSLFTLYKNLKPDSGWLYFKARSKKTMLGGASQQRQGMKKSSSWEMTGSSPWGYLGTPGVQGVLPLSGKRCNKPPVLSTTEQQRLNGILDSLVERDTFTIKEALESKSFCRCFRLTSKSMTRIYQQIGQLQSQATKVSLITPEMILADVIIPETTRKLELKLNLGGLVRTMVAPQAQIKCEVSPAAKEVVIGKKCPWDEMPDIMPTKKGKKASDAKKKGTMSPLEDKRMATSSKAESKGEIPIMVPEEVTSAYLGAVLGLNASILKNPTVAKKLLEGMIPPLDKEEMSRLDLDLAISRLFHGVGQELEGQVAKIGAREQQVVEELKKMKEGQDATVARLEAEVTEMKKKKSLAKKSAIEEYKSSDEFQEAIDFITSKYFGKDFDFCKRQISRLHPDLDIQGMGIDVDMLEEEEEEEKEEEKVGEPDNSPAPLCTLFFW</sequence>
<dbReference type="EMBL" id="BJWL01000020">
    <property type="protein sequence ID" value="GFZ09274.1"/>
    <property type="molecule type" value="Genomic_DNA"/>
</dbReference>